<dbReference type="Proteomes" id="UP001172083">
    <property type="component" value="Unassembled WGS sequence"/>
</dbReference>
<keyword evidence="12 15" id="KW-0520">NAD</keyword>
<gene>
    <name evidence="18" type="ORF">QQ020_19610</name>
</gene>
<feature type="transmembrane region" description="Helical" evidence="16">
    <location>
        <begin position="35"/>
        <end position="55"/>
    </location>
</feature>
<organism evidence="18 19">
    <name type="scientific">Agaribacillus aureus</name>
    <dbReference type="NCBI Taxonomy" id="3051825"/>
    <lineage>
        <taxon>Bacteria</taxon>
        <taxon>Pseudomonadati</taxon>
        <taxon>Bacteroidota</taxon>
        <taxon>Cytophagia</taxon>
        <taxon>Cytophagales</taxon>
        <taxon>Splendidivirgaceae</taxon>
        <taxon>Agaribacillus</taxon>
    </lineage>
</organism>
<dbReference type="EMBL" id="JAUJEB010000004">
    <property type="protein sequence ID" value="MDN5214295.1"/>
    <property type="molecule type" value="Genomic_DNA"/>
</dbReference>
<dbReference type="SUPFAM" id="SSF52467">
    <property type="entry name" value="DHS-like NAD/FAD-binding domain"/>
    <property type="match status" value="1"/>
</dbReference>
<comment type="similarity">
    <text evidence="3 15">Belongs to the PNT beta subunit family.</text>
</comment>
<keyword evidence="10 15" id="KW-1278">Translocase</keyword>
<feature type="transmembrane region" description="Helical" evidence="16">
    <location>
        <begin position="124"/>
        <end position="146"/>
    </location>
</feature>
<evidence type="ECO:0000256" key="6">
    <source>
        <dbReference type="ARBA" id="ARBA00022475"/>
    </source>
</evidence>
<feature type="transmembrane region" description="Helical" evidence="16">
    <location>
        <begin position="216"/>
        <end position="236"/>
    </location>
</feature>
<feature type="transmembrane region" description="Helical" evidence="16">
    <location>
        <begin position="6"/>
        <end position="23"/>
    </location>
</feature>
<keyword evidence="19" id="KW-1185">Reference proteome</keyword>
<name>A0ABT8LC06_9BACT</name>
<keyword evidence="8 16" id="KW-0812">Transmembrane</keyword>
<keyword evidence="9 15" id="KW-0521">NADP</keyword>
<dbReference type="PANTHER" id="PTHR44758:SF1">
    <property type="entry name" value="NAD(P) TRANSHYDROGENASE SUBUNIT BETA"/>
    <property type="match status" value="1"/>
</dbReference>
<dbReference type="InterPro" id="IPR034300">
    <property type="entry name" value="PNTB-like"/>
</dbReference>
<dbReference type="RefSeq" id="WP_346759629.1">
    <property type="nucleotide sequence ID" value="NZ_JAUJEB010000004.1"/>
</dbReference>
<evidence type="ECO:0000256" key="13">
    <source>
        <dbReference type="ARBA" id="ARBA00023136"/>
    </source>
</evidence>
<evidence type="ECO:0000256" key="7">
    <source>
        <dbReference type="ARBA" id="ARBA00022519"/>
    </source>
</evidence>
<comment type="caution">
    <text evidence="18">The sequence shown here is derived from an EMBL/GenBank/DDBJ whole genome shotgun (WGS) entry which is preliminary data.</text>
</comment>
<evidence type="ECO:0000256" key="2">
    <source>
        <dbReference type="ARBA" id="ARBA00004429"/>
    </source>
</evidence>
<keyword evidence="13 15" id="KW-0472">Membrane</keyword>
<feature type="transmembrane region" description="Helical" evidence="16">
    <location>
        <begin position="242"/>
        <end position="260"/>
    </location>
</feature>
<evidence type="ECO:0000313" key="19">
    <source>
        <dbReference type="Proteomes" id="UP001172083"/>
    </source>
</evidence>
<reference evidence="18" key="1">
    <citation type="submission" date="2023-06" db="EMBL/GenBank/DDBJ databases">
        <title>Genomic of Agaribacillus aureum.</title>
        <authorList>
            <person name="Wang G."/>
        </authorList>
    </citation>
    <scope>NUCLEOTIDE SEQUENCE</scope>
    <source>
        <strain evidence="18">BMA12</strain>
    </source>
</reference>
<evidence type="ECO:0000256" key="8">
    <source>
        <dbReference type="ARBA" id="ARBA00022692"/>
    </source>
</evidence>
<evidence type="ECO:0000256" key="4">
    <source>
        <dbReference type="ARBA" id="ARBA00012943"/>
    </source>
</evidence>
<keyword evidence="6 15" id="KW-1003">Cell membrane</keyword>
<evidence type="ECO:0000256" key="9">
    <source>
        <dbReference type="ARBA" id="ARBA00022857"/>
    </source>
</evidence>
<dbReference type="InterPro" id="IPR012136">
    <property type="entry name" value="NADH_DH_b"/>
</dbReference>
<dbReference type="InterPro" id="IPR029035">
    <property type="entry name" value="DHS-like_NAD/FAD-binding_dom"/>
</dbReference>
<comment type="catalytic activity">
    <reaction evidence="14 15">
        <text>NAD(+) + NADPH + H(+)(in) = NADH + NADP(+) + H(+)(out)</text>
        <dbReference type="Rhea" id="RHEA:47992"/>
        <dbReference type="ChEBI" id="CHEBI:15378"/>
        <dbReference type="ChEBI" id="CHEBI:57540"/>
        <dbReference type="ChEBI" id="CHEBI:57783"/>
        <dbReference type="ChEBI" id="CHEBI:57945"/>
        <dbReference type="ChEBI" id="CHEBI:58349"/>
        <dbReference type="EC" id="7.1.1.1"/>
    </reaction>
</comment>
<keyword evidence="7 15" id="KW-0997">Cell inner membrane</keyword>
<accession>A0ABT8LC06</accession>
<feature type="domain" description="NADP transhydrogenase beta-like" evidence="17">
    <location>
        <begin position="10"/>
        <end position="460"/>
    </location>
</feature>
<feature type="transmembrane region" description="Helical" evidence="16">
    <location>
        <begin position="188"/>
        <end position="209"/>
    </location>
</feature>
<evidence type="ECO:0000256" key="5">
    <source>
        <dbReference type="ARBA" id="ARBA00014581"/>
    </source>
</evidence>
<evidence type="ECO:0000256" key="1">
    <source>
        <dbReference type="ARBA" id="ARBA00003943"/>
    </source>
</evidence>
<protein>
    <recommendedName>
        <fullName evidence="5 15">NAD(P) transhydrogenase subunit beta</fullName>
        <ecNumber evidence="4 15">7.1.1.1</ecNumber>
    </recommendedName>
    <alternativeName>
        <fullName evidence="15">Nicotinamide nucleotide transhydrogenase subunit beta</fullName>
    </alternativeName>
</protein>
<dbReference type="Pfam" id="PF02233">
    <property type="entry name" value="PNTB"/>
    <property type="match status" value="1"/>
</dbReference>
<keyword evidence="11 16" id="KW-1133">Transmembrane helix</keyword>
<feature type="transmembrane region" description="Helical" evidence="16">
    <location>
        <begin position="92"/>
        <end position="112"/>
    </location>
</feature>
<dbReference type="EC" id="7.1.1.1" evidence="4 15"/>
<comment type="function">
    <text evidence="1 15">The transhydrogenation between NADH and NADP is coupled to respiration and ATP hydrolysis and functions as a proton pump across the membrane.</text>
</comment>
<evidence type="ECO:0000256" key="10">
    <source>
        <dbReference type="ARBA" id="ARBA00022967"/>
    </source>
</evidence>
<evidence type="ECO:0000256" key="16">
    <source>
        <dbReference type="SAM" id="Phobius"/>
    </source>
</evidence>
<comment type="subcellular location">
    <subcellularLocation>
        <location evidence="2">Cell inner membrane</location>
        <topology evidence="2">Multi-pass membrane protein</topology>
    </subcellularLocation>
</comment>
<evidence type="ECO:0000256" key="15">
    <source>
        <dbReference type="PIRNR" id="PIRNR000204"/>
    </source>
</evidence>
<proteinExistence type="inferred from homology"/>
<evidence type="ECO:0000256" key="14">
    <source>
        <dbReference type="ARBA" id="ARBA00048202"/>
    </source>
</evidence>
<dbReference type="Gene3D" id="3.40.50.1220">
    <property type="entry name" value="TPP-binding domain"/>
    <property type="match status" value="1"/>
</dbReference>
<evidence type="ECO:0000256" key="11">
    <source>
        <dbReference type="ARBA" id="ARBA00022989"/>
    </source>
</evidence>
<evidence type="ECO:0000256" key="3">
    <source>
        <dbReference type="ARBA" id="ARBA00007919"/>
    </source>
</evidence>
<dbReference type="PANTHER" id="PTHR44758">
    <property type="entry name" value="NAD(P) TRANSHYDROGENASE SUBUNIT BETA"/>
    <property type="match status" value="1"/>
</dbReference>
<feature type="transmembrane region" description="Helical" evidence="16">
    <location>
        <begin position="158"/>
        <end position="182"/>
    </location>
</feature>
<evidence type="ECO:0000313" key="18">
    <source>
        <dbReference type="EMBL" id="MDN5214295.1"/>
    </source>
</evidence>
<sequence>MSTTTIILNYTYLISIVLFIIGLKKLSHPDTAKNGNLIAASGMGLAILASLIYPIEGANNNYVWIIIAMIIGGGIGFVVAKKVKMTAMPEMVSLFNGLGGASTMLISFVEFYNYPIAESPLNGQMITTVFALFVGSISFTGSMVAYGKLQGFLRDSLVLPFPQFINMALLILVVGLSVFTLIQPELNFNYVIILLALSLIYGVTFVTPIGGGDMPVVISLLNSFTGIGAALAGLIYGNQVMIFGGILVGAAGIILTILMCNAMNRSIFNVVIGGFSGSGKSSSGDGREEIVKEAMHNDLAIQLKYSQKVIVVPGYGLAVAQAQHTCHELESLLEGEGVDVKYAIHPVAGRMPGHMNVLLAEADVPYPKLLELDDANKEFPSTDIVLVVGANDVVNPAAKEDQGSPIYGMPILDVEQAKNVIVLKRSMNPGYAGIQNPLFFGEKTKMLFGDAKSSIQKLIEEVNNA</sequence>
<dbReference type="PIRSF" id="PIRSF000204">
    <property type="entry name" value="PNTB"/>
    <property type="match status" value="1"/>
</dbReference>
<feature type="transmembrane region" description="Helical" evidence="16">
    <location>
        <begin position="61"/>
        <end position="80"/>
    </location>
</feature>
<evidence type="ECO:0000256" key="12">
    <source>
        <dbReference type="ARBA" id="ARBA00023027"/>
    </source>
</evidence>
<evidence type="ECO:0000259" key="17">
    <source>
        <dbReference type="Pfam" id="PF02233"/>
    </source>
</evidence>